<dbReference type="InterPro" id="IPR036291">
    <property type="entry name" value="NAD(P)-bd_dom_sf"/>
</dbReference>
<dbReference type="InterPro" id="IPR000683">
    <property type="entry name" value="Gfo/Idh/MocA-like_OxRdtase_N"/>
</dbReference>
<dbReference type="Pfam" id="PF02894">
    <property type="entry name" value="GFO_IDH_MocA_C"/>
    <property type="match status" value="1"/>
</dbReference>
<sequence length="348" mass="39182">MKSIKTALVGYGFSGVTFHAPFLQAMDEFDVIKVVSSSPEKVKQDFSEAEVVPQLEDALRDPNVELVVITTPNTLHYDMAKQSILAGKHVIIEKPMVVEPVEAEELIALAKVHGVMLSVYQNRRWDNDFLTIKQLLAQNKLGDVMTYEAHFDRFRPQVRDRWREREGRGTGILYDLGSHLIDQALHLFGMPQFVVADVTEQREGAQTDDYFHIVMGYGKRRVILHVGSIVPGQGPKFLVHGTKASYIKYGLDGQEDALKAGKNPLEQGWGADRPEWYGKLLTEETEEIIETVPGSYSSYYQGVYEHIRGGAQNPVPGEDGLRTIQVIRAALTSSIEKRFVYMDGEVRE</sequence>
<dbReference type="InterPro" id="IPR051317">
    <property type="entry name" value="Gfo/Idh/MocA_oxidoreduct"/>
</dbReference>
<feature type="domain" description="Gfo/Idh/MocA-like oxidoreductase C-terminal" evidence="4">
    <location>
        <begin position="133"/>
        <end position="340"/>
    </location>
</feature>
<dbReference type="SUPFAM" id="SSF51735">
    <property type="entry name" value="NAD(P)-binding Rossmann-fold domains"/>
    <property type="match status" value="1"/>
</dbReference>
<evidence type="ECO:0000256" key="1">
    <source>
        <dbReference type="ARBA" id="ARBA00010928"/>
    </source>
</evidence>
<feature type="domain" description="Gfo/Idh/MocA-like oxidoreductase N-terminal" evidence="3">
    <location>
        <begin position="4"/>
        <end position="120"/>
    </location>
</feature>
<reference evidence="5 6" key="1">
    <citation type="submission" date="2023-04" db="EMBL/GenBank/DDBJ databases">
        <title>Ectobacillus antri isolated from activated sludge.</title>
        <authorList>
            <person name="Yan P."/>
            <person name="Liu X."/>
        </authorList>
    </citation>
    <scope>NUCLEOTIDE SEQUENCE [LARGE SCALE GENOMIC DNA]</scope>
    <source>
        <strain evidence="5 6">C18H</strain>
    </source>
</reference>
<dbReference type="Gene3D" id="3.40.50.720">
    <property type="entry name" value="NAD(P)-binding Rossmann-like Domain"/>
    <property type="match status" value="1"/>
</dbReference>
<evidence type="ECO:0000259" key="4">
    <source>
        <dbReference type="Pfam" id="PF02894"/>
    </source>
</evidence>
<name>A0ABT6H5S5_9BACI</name>
<evidence type="ECO:0000313" key="5">
    <source>
        <dbReference type="EMBL" id="MDG5754588.1"/>
    </source>
</evidence>
<comment type="similarity">
    <text evidence="1">Belongs to the Gfo/Idh/MocA family.</text>
</comment>
<dbReference type="Proteomes" id="UP001218246">
    <property type="component" value="Unassembled WGS sequence"/>
</dbReference>
<keyword evidence="2" id="KW-0560">Oxidoreductase</keyword>
<evidence type="ECO:0000256" key="2">
    <source>
        <dbReference type="ARBA" id="ARBA00023002"/>
    </source>
</evidence>
<proteinExistence type="inferred from homology"/>
<dbReference type="PANTHER" id="PTHR43708:SF5">
    <property type="entry name" value="CONSERVED EXPRESSED OXIDOREDUCTASE (EUROFUNG)-RELATED"/>
    <property type="match status" value="1"/>
</dbReference>
<dbReference type="NCBIfam" id="NF008607">
    <property type="entry name" value="PRK11579.1"/>
    <property type="match status" value="1"/>
</dbReference>
<evidence type="ECO:0000259" key="3">
    <source>
        <dbReference type="Pfam" id="PF01408"/>
    </source>
</evidence>
<protein>
    <submittedName>
        <fullName evidence="5">Oxidoreductase</fullName>
    </submittedName>
</protein>
<dbReference type="InterPro" id="IPR004104">
    <property type="entry name" value="Gfo/Idh/MocA-like_OxRdtase_C"/>
</dbReference>
<evidence type="ECO:0000313" key="6">
    <source>
        <dbReference type="Proteomes" id="UP001218246"/>
    </source>
</evidence>
<dbReference type="Pfam" id="PF01408">
    <property type="entry name" value="GFO_IDH_MocA"/>
    <property type="match status" value="1"/>
</dbReference>
<dbReference type="RefSeq" id="WP_124564472.1">
    <property type="nucleotide sequence ID" value="NZ_JARRRY010000006.1"/>
</dbReference>
<comment type="caution">
    <text evidence="5">The sequence shown here is derived from an EMBL/GenBank/DDBJ whole genome shotgun (WGS) entry which is preliminary data.</text>
</comment>
<keyword evidence="6" id="KW-1185">Reference proteome</keyword>
<dbReference type="PANTHER" id="PTHR43708">
    <property type="entry name" value="CONSERVED EXPRESSED OXIDOREDUCTASE (EUROFUNG)"/>
    <property type="match status" value="1"/>
</dbReference>
<gene>
    <name evidence="5" type="ORF">P6P90_11475</name>
</gene>
<organism evidence="5 6">
    <name type="scientific">Ectobacillus antri</name>
    <dbReference type="NCBI Taxonomy" id="2486280"/>
    <lineage>
        <taxon>Bacteria</taxon>
        <taxon>Bacillati</taxon>
        <taxon>Bacillota</taxon>
        <taxon>Bacilli</taxon>
        <taxon>Bacillales</taxon>
        <taxon>Bacillaceae</taxon>
        <taxon>Ectobacillus</taxon>
    </lineage>
</organism>
<dbReference type="EMBL" id="JARULN010000010">
    <property type="protein sequence ID" value="MDG5754588.1"/>
    <property type="molecule type" value="Genomic_DNA"/>
</dbReference>
<dbReference type="Gene3D" id="3.30.360.10">
    <property type="entry name" value="Dihydrodipicolinate Reductase, domain 2"/>
    <property type="match status" value="1"/>
</dbReference>
<accession>A0ABT6H5S5</accession>